<gene>
    <name evidence="1" type="ORF">RRF57_013279</name>
</gene>
<comment type="caution">
    <text evidence="1">The sequence shown here is derived from an EMBL/GenBank/DDBJ whole genome shotgun (WGS) entry which is preliminary data.</text>
</comment>
<name>A0AAN7V6E1_9PEZI</name>
<dbReference type="Proteomes" id="UP001305414">
    <property type="component" value="Unassembled WGS sequence"/>
</dbReference>
<dbReference type="EMBL" id="JAWHQM010000138">
    <property type="protein sequence ID" value="KAK5637564.1"/>
    <property type="molecule type" value="Genomic_DNA"/>
</dbReference>
<evidence type="ECO:0008006" key="3">
    <source>
        <dbReference type="Google" id="ProtNLM"/>
    </source>
</evidence>
<organism evidence="1 2">
    <name type="scientific">Xylaria bambusicola</name>
    <dbReference type="NCBI Taxonomy" id="326684"/>
    <lineage>
        <taxon>Eukaryota</taxon>
        <taxon>Fungi</taxon>
        <taxon>Dikarya</taxon>
        <taxon>Ascomycota</taxon>
        <taxon>Pezizomycotina</taxon>
        <taxon>Sordariomycetes</taxon>
        <taxon>Xylariomycetidae</taxon>
        <taxon>Xylariales</taxon>
        <taxon>Xylariaceae</taxon>
        <taxon>Xylaria</taxon>
    </lineage>
</organism>
<sequence length="385" mass="44611">MTSSNLVTLPKDILFMLPQYLHNIEDLMNTASTCRRLRESMASTTPNVILQLAATQSRVFFRPSPLFLVTATARQLGDWARRSEANEKELALKLEEGVEGLLDLALDHCGLTMQRIRELHLLRYSLINPVADIIDKCVGSQWLNLPNFWSGGVDDAYTVYAEPFDTVFHLAMYGEMFAPDFEPILNQDSQTRRLTVDTRLEFIKYCLPDFACHLNGHIESSLLMNPGDTLDPRREVKQTGPYAKDKNGKIPTTNNNNLALTWVIKSSRFRPYYKALRAKTGEYEFQERFDDGWWFCERSHLRLPDDYWRQRLWENVMMCQGLEGLEMLLPETQDKWIGRIKEWREKIMKMDKEPPMTKVGRQATLEYPYMLGDLRICVSGYVAGT</sequence>
<protein>
    <recommendedName>
        <fullName evidence="3">F-box domain-containing protein</fullName>
    </recommendedName>
</protein>
<proteinExistence type="predicted"/>
<dbReference type="AlphaFoldDB" id="A0AAN7V6E1"/>
<reference evidence="1 2" key="1">
    <citation type="submission" date="2023-10" db="EMBL/GenBank/DDBJ databases">
        <title>Draft genome sequence of Xylaria bambusicola isolate GMP-LS, the root and basal stem rot pathogen of sugarcane in Indonesia.</title>
        <authorList>
            <person name="Selvaraj P."/>
            <person name="Muralishankar V."/>
            <person name="Muruganantham S."/>
            <person name="Sp S."/>
            <person name="Haryani S."/>
            <person name="Lau K.J.X."/>
            <person name="Naqvi N.I."/>
        </authorList>
    </citation>
    <scope>NUCLEOTIDE SEQUENCE [LARGE SCALE GENOMIC DNA]</scope>
    <source>
        <strain evidence="1">GMP-LS</strain>
    </source>
</reference>
<evidence type="ECO:0000313" key="2">
    <source>
        <dbReference type="Proteomes" id="UP001305414"/>
    </source>
</evidence>
<keyword evidence="2" id="KW-1185">Reference proteome</keyword>
<evidence type="ECO:0000313" key="1">
    <source>
        <dbReference type="EMBL" id="KAK5637564.1"/>
    </source>
</evidence>
<accession>A0AAN7V6E1</accession>